<evidence type="ECO:0000256" key="2">
    <source>
        <dbReference type="ARBA" id="ARBA00005992"/>
    </source>
</evidence>
<dbReference type="Proteomes" id="UP000263993">
    <property type="component" value="Unassembled WGS sequence"/>
</dbReference>
<evidence type="ECO:0000256" key="8">
    <source>
        <dbReference type="ARBA" id="ARBA00023316"/>
    </source>
</evidence>
<protein>
    <submittedName>
        <fullName evidence="11">L,D-transpeptidase</fullName>
    </submittedName>
</protein>
<feature type="active site" description="Nucleophile" evidence="9">
    <location>
        <position position="158"/>
    </location>
</feature>
<comment type="pathway">
    <text evidence="1 9">Cell wall biogenesis; peptidoglycan biosynthesis.</text>
</comment>
<dbReference type="EMBL" id="QRGO01000001">
    <property type="protein sequence ID" value="RDV05701.1"/>
    <property type="molecule type" value="Genomic_DNA"/>
</dbReference>
<keyword evidence="3" id="KW-0328">Glycosyltransferase</keyword>
<dbReference type="SUPFAM" id="SSF141523">
    <property type="entry name" value="L,D-transpeptidase catalytic domain-like"/>
    <property type="match status" value="1"/>
</dbReference>
<evidence type="ECO:0000313" key="11">
    <source>
        <dbReference type="EMBL" id="RDV05701.1"/>
    </source>
</evidence>
<keyword evidence="7 9" id="KW-0573">Peptidoglycan synthesis</keyword>
<keyword evidence="4" id="KW-0808">Transferase</keyword>
<dbReference type="Gene3D" id="2.40.440.10">
    <property type="entry name" value="L,D-transpeptidase catalytic domain-like"/>
    <property type="match status" value="1"/>
</dbReference>
<dbReference type="PANTHER" id="PTHR30582">
    <property type="entry name" value="L,D-TRANSPEPTIDASE"/>
    <property type="match status" value="1"/>
</dbReference>
<dbReference type="UniPathway" id="UPA00219"/>
<evidence type="ECO:0000256" key="1">
    <source>
        <dbReference type="ARBA" id="ARBA00004752"/>
    </source>
</evidence>
<evidence type="ECO:0000256" key="6">
    <source>
        <dbReference type="ARBA" id="ARBA00022960"/>
    </source>
</evidence>
<dbReference type="GO" id="GO:0005576">
    <property type="term" value="C:extracellular region"/>
    <property type="evidence" value="ECO:0007669"/>
    <property type="project" value="TreeGrafter"/>
</dbReference>
<dbReference type="GO" id="GO:0016757">
    <property type="term" value="F:glycosyltransferase activity"/>
    <property type="evidence" value="ECO:0007669"/>
    <property type="project" value="UniProtKB-KW"/>
</dbReference>
<keyword evidence="12" id="KW-1185">Reference proteome</keyword>
<evidence type="ECO:0000259" key="10">
    <source>
        <dbReference type="PROSITE" id="PS52029"/>
    </source>
</evidence>
<dbReference type="GO" id="GO:0071972">
    <property type="term" value="F:peptidoglycan L,D-transpeptidase activity"/>
    <property type="evidence" value="ECO:0007669"/>
    <property type="project" value="TreeGrafter"/>
</dbReference>
<keyword evidence="6 9" id="KW-0133">Cell shape</keyword>
<dbReference type="PROSITE" id="PS52029">
    <property type="entry name" value="LD_TPASE"/>
    <property type="match status" value="1"/>
</dbReference>
<proteinExistence type="inferred from homology"/>
<dbReference type="RefSeq" id="WP_115517725.1">
    <property type="nucleotide sequence ID" value="NZ_QRGO01000001.1"/>
</dbReference>
<keyword evidence="8 9" id="KW-0961">Cell wall biogenesis/degradation</keyword>
<evidence type="ECO:0000256" key="5">
    <source>
        <dbReference type="ARBA" id="ARBA00022801"/>
    </source>
</evidence>
<evidence type="ECO:0000256" key="4">
    <source>
        <dbReference type="ARBA" id="ARBA00022679"/>
    </source>
</evidence>
<sequence length="183" mass="20281">MTHVLIKRTFLFVTFVLCWAIFAAVVAHSTPYPGAPGPGERGVVPFSGFTPGTIVVRTNERYLYLVLDEYHALRFPVGVGREGKTWTGKARIEGKYVKPAWAPPDEIRRDNPNLPEVIAGGDKRNPMGDAALTMRGGDYAIHGTNNPRSIGGFVSYGCIRMFNRDIRELYRMVDVGTPVVVEQ</sequence>
<dbReference type="GO" id="GO:0018104">
    <property type="term" value="P:peptidoglycan-protein cross-linking"/>
    <property type="evidence" value="ECO:0007669"/>
    <property type="project" value="TreeGrafter"/>
</dbReference>
<evidence type="ECO:0000256" key="7">
    <source>
        <dbReference type="ARBA" id="ARBA00022984"/>
    </source>
</evidence>
<dbReference type="FunFam" id="2.40.440.10:FF:000002">
    <property type="entry name" value="L,D-transpeptidase ErfK/SrfK"/>
    <property type="match status" value="1"/>
</dbReference>
<dbReference type="InterPro" id="IPR005490">
    <property type="entry name" value="LD_TPept_cat_dom"/>
</dbReference>
<dbReference type="GO" id="GO:0008360">
    <property type="term" value="P:regulation of cell shape"/>
    <property type="evidence" value="ECO:0007669"/>
    <property type="project" value="UniProtKB-UniRule"/>
</dbReference>
<feature type="domain" description="L,D-TPase catalytic" evidence="10">
    <location>
        <begin position="52"/>
        <end position="182"/>
    </location>
</feature>
<keyword evidence="5" id="KW-0378">Hydrolase</keyword>
<evidence type="ECO:0000256" key="9">
    <source>
        <dbReference type="PROSITE-ProRule" id="PRU01373"/>
    </source>
</evidence>
<comment type="similarity">
    <text evidence="2">Belongs to the YkuD family.</text>
</comment>
<dbReference type="PANTHER" id="PTHR30582:SF24">
    <property type="entry name" value="L,D-TRANSPEPTIDASE ERFK_SRFK-RELATED"/>
    <property type="match status" value="1"/>
</dbReference>
<dbReference type="InterPro" id="IPR050979">
    <property type="entry name" value="LD-transpeptidase"/>
</dbReference>
<reference evidence="12" key="1">
    <citation type="submission" date="2018-08" db="EMBL/GenBank/DDBJ databases">
        <authorList>
            <person name="Kim S.-J."/>
            <person name="Jung G.-Y."/>
        </authorList>
    </citation>
    <scope>NUCLEOTIDE SEQUENCE [LARGE SCALE GENOMIC DNA]</scope>
    <source>
        <strain evidence="12">GY_H</strain>
    </source>
</reference>
<name>A0A371BEB4_9BRAD</name>
<comment type="caution">
    <text evidence="11">The sequence shown here is derived from an EMBL/GenBank/DDBJ whole genome shotgun (WGS) entry which is preliminary data.</text>
</comment>
<dbReference type="AlphaFoldDB" id="A0A371BEB4"/>
<gene>
    <name evidence="11" type="ORF">DXH78_04920</name>
</gene>
<dbReference type="GO" id="GO:0071555">
    <property type="term" value="P:cell wall organization"/>
    <property type="evidence" value="ECO:0007669"/>
    <property type="project" value="UniProtKB-UniRule"/>
</dbReference>
<dbReference type="CDD" id="cd16913">
    <property type="entry name" value="YkuD_like"/>
    <property type="match status" value="1"/>
</dbReference>
<feature type="active site" description="Proton donor/acceptor" evidence="9">
    <location>
        <position position="142"/>
    </location>
</feature>
<evidence type="ECO:0000313" key="12">
    <source>
        <dbReference type="Proteomes" id="UP000263993"/>
    </source>
</evidence>
<accession>A0A371BEB4</accession>
<evidence type="ECO:0000256" key="3">
    <source>
        <dbReference type="ARBA" id="ARBA00022676"/>
    </source>
</evidence>
<dbReference type="InterPro" id="IPR038063">
    <property type="entry name" value="Transpep_catalytic_dom"/>
</dbReference>
<dbReference type="Pfam" id="PF03734">
    <property type="entry name" value="YkuD"/>
    <property type="match status" value="1"/>
</dbReference>
<organism evidence="11 12">
    <name type="scientific">Undibacter mobilis</name>
    <dbReference type="NCBI Taxonomy" id="2292256"/>
    <lineage>
        <taxon>Bacteria</taxon>
        <taxon>Pseudomonadati</taxon>
        <taxon>Pseudomonadota</taxon>
        <taxon>Alphaproteobacteria</taxon>
        <taxon>Hyphomicrobiales</taxon>
        <taxon>Nitrobacteraceae</taxon>
        <taxon>Undibacter</taxon>
    </lineage>
</organism>
<dbReference type="OrthoDB" id="9813664at2"/>